<gene>
    <name evidence="2" type="ORF">YASMINEVIRUS_866</name>
</gene>
<evidence type="ECO:0000313" key="2">
    <source>
        <dbReference type="EMBL" id="VBB18403.1"/>
    </source>
</evidence>
<protein>
    <submittedName>
        <fullName evidence="2">DNA-dependent RNA polymerase subunit Rpb9</fullName>
    </submittedName>
</protein>
<accession>A0A5K0UAD1</accession>
<keyword evidence="3" id="KW-1185">Reference proteome</keyword>
<evidence type="ECO:0000313" key="3">
    <source>
        <dbReference type="Proteomes" id="UP000594342"/>
    </source>
</evidence>
<feature type="compositionally biased region" description="Basic and acidic residues" evidence="1">
    <location>
        <begin position="1"/>
        <end position="17"/>
    </location>
</feature>
<proteinExistence type="predicted"/>
<feature type="region of interest" description="Disordered" evidence="1">
    <location>
        <begin position="1"/>
        <end position="41"/>
    </location>
</feature>
<comment type="caution">
    <text evidence="2">The sequence shown here is derived from an EMBL/GenBank/DDBJ whole genome shotgun (WGS) entry which is preliminary data.</text>
</comment>
<evidence type="ECO:0000256" key="1">
    <source>
        <dbReference type="SAM" id="MobiDB-lite"/>
    </source>
</evidence>
<reference evidence="2 3" key="1">
    <citation type="submission" date="2018-10" db="EMBL/GenBank/DDBJ databases">
        <authorList>
            <consortium name="IHU Genomes"/>
        </authorList>
    </citation>
    <scope>NUCLEOTIDE SEQUENCE [LARGE SCALE GENOMIC DNA]</scope>
    <source>
        <strain evidence="2 3">A1</strain>
    </source>
</reference>
<sequence length="238" mass="27124">MSDKTKGKSKKAVKDDTDNIGNMSAKVKKTDGDKGSPETDDIFCEKCGNILDISRAPLAGNDDSVDTPREVSDSDDEPDYEGILKKVENGEKLTDNELKSIDIKEMVKNEYYKKMTKKGEIKKQIQDMIEDMGNSDENTQAYMVCKNCLFTKPIKAHLRILTKNPEGVTATHDYINEANYRNRVHMGTMPRTRNFHCSNKECKVYTKKLPQEAIFFRKSADTYETIYVCTRCLTVKMN</sequence>
<feature type="compositionally biased region" description="Basic and acidic residues" evidence="1">
    <location>
        <begin position="28"/>
        <end position="37"/>
    </location>
</feature>
<dbReference type="Proteomes" id="UP000594342">
    <property type="component" value="Unassembled WGS sequence"/>
</dbReference>
<organism evidence="2 3">
    <name type="scientific">Yasminevirus sp. GU-2018</name>
    <dbReference type="NCBI Taxonomy" id="2420051"/>
    <lineage>
        <taxon>Viruses</taxon>
        <taxon>Varidnaviria</taxon>
        <taxon>Bamfordvirae</taxon>
        <taxon>Nucleocytoviricota</taxon>
        <taxon>Megaviricetes</taxon>
        <taxon>Imitervirales</taxon>
        <taxon>Mimiviridae</taxon>
        <taxon>Klosneuvirinae</taxon>
        <taxon>Yasminevirus</taxon>
        <taxon>Yasminevirus saudimassiliense</taxon>
    </lineage>
</organism>
<name>A0A5K0UAD1_9VIRU</name>
<dbReference type="EMBL" id="UPSH01000001">
    <property type="protein sequence ID" value="VBB18403.1"/>
    <property type="molecule type" value="Genomic_DNA"/>
</dbReference>
<feature type="region of interest" description="Disordered" evidence="1">
    <location>
        <begin position="55"/>
        <end position="80"/>
    </location>
</feature>